<sequence length="245" mass="28682">MKNVQKKSIENESESTSRTIGTLKEKTLHAALKDYLEPDVDKQEIKIGRYHVDILNEQGIIEVQTQNFNLLRNKLEKLLPDYTVTVVYPITHDKWLYWVDNETGEVSKKRKSPKRGTYYIAFFELYKIKMLLNNPNLRIKLMMINMEEFRLLNGWSENRKRGSSRHDRVPVEIVEELILQDSRDYLKLIPNELDQTFTSKDYAKSSKLHISQAQTALNVLHYVGAVDRVGKEGNAYVYCRNKSLI</sequence>
<proteinExistence type="predicted"/>
<organism evidence="3 4">
    <name type="scientific">Anaeromicropila populeti</name>
    <dbReference type="NCBI Taxonomy" id="37658"/>
    <lineage>
        <taxon>Bacteria</taxon>
        <taxon>Bacillati</taxon>
        <taxon>Bacillota</taxon>
        <taxon>Clostridia</taxon>
        <taxon>Lachnospirales</taxon>
        <taxon>Lachnospiraceae</taxon>
        <taxon>Anaeromicropila</taxon>
    </lineage>
</organism>
<dbReference type="EMBL" id="FOYZ01000018">
    <property type="protein sequence ID" value="SFS04524.1"/>
    <property type="molecule type" value="Genomic_DNA"/>
</dbReference>
<dbReference type="AlphaFoldDB" id="A0A1I6LM20"/>
<name>A0A1I6LM20_9FIRM</name>
<gene>
    <name evidence="3" type="ORF">SAMN05661086_03395</name>
</gene>
<dbReference type="Pfam" id="PF26351">
    <property type="entry name" value="DUF8091"/>
    <property type="match status" value="1"/>
</dbReference>
<feature type="region of interest" description="Disordered" evidence="1">
    <location>
        <begin position="1"/>
        <end position="20"/>
    </location>
</feature>
<protein>
    <recommendedName>
        <fullName evidence="2">DUF8091 domain-containing protein</fullName>
    </recommendedName>
</protein>
<dbReference type="Proteomes" id="UP000199659">
    <property type="component" value="Unassembled WGS sequence"/>
</dbReference>
<evidence type="ECO:0000256" key="1">
    <source>
        <dbReference type="SAM" id="MobiDB-lite"/>
    </source>
</evidence>
<evidence type="ECO:0000313" key="3">
    <source>
        <dbReference type="EMBL" id="SFS04524.1"/>
    </source>
</evidence>
<dbReference type="RefSeq" id="WP_092563556.1">
    <property type="nucleotide sequence ID" value="NZ_FOYZ01000018.1"/>
</dbReference>
<dbReference type="InterPro" id="IPR058404">
    <property type="entry name" value="DUF8091"/>
</dbReference>
<evidence type="ECO:0000259" key="2">
    <source>
        <dbReference type="Pfam" id="PF26351"/>
    </source>
</evidence>
<reference evidence="3 4" key="1">
    <citation type="submission" date="2016-10" db="EMBL/GenBank/DDBJ databases">
        <authorList>
            <person name="de Groot N.N."/>
        </authorList>
    </citation>
    <scope>NUCLEOTIDE SEQUENCE [LARGE SCALE GENOMIC DNA]</scope>
    <source>
        <strain evidence="3 4">743A</strain>
    </source>
</reference>
<dbReference type="OrthoDB" id="9778820at2"/>
<evidence type="ECO:0000313" key="4">
    <source>
        <dbReference type="Proteomes" id="UP000199659"/>
    </source>
</evidence>
<accession>A0A1I6LM20</accession>
<keyword evidence="4" id="KW-1185">Reference proteome</keyword>
<feature type="domain" description="DUF8091" evidence="2">
    <location>
        <begin position="26"/>
        <end position="179"/>
    </location>
</feature>
<dbReference type="STRING" id="37658.SAMN05661086_03395"/>